<feature type="transmembrane region" description="Helical" evidence="1">
    <location>
        <begin position="316"/>
        <end position="338"/>
    </location>
</feature>
<feature type="transmembrane region" description="Helical" evidence="1">
    <location>
        <begin position="249"/>
        <end position="268"/>
    </location>
</feature>
<feature type="transmembrane region" description="Helical" evidence="1">
    <location>
        <begin position="112"/>
        <end position="131"/>
    </location>
</feature>
<dbReference type="PANTHER" id="PTHR19346">
    <property type="entry name" value="SUGAR PHOSPHATE TRANSPORTER DOMAIN-CONTAINING PROTEIN"/>
    <property type="match status" value="1"/>
</dbReference>
<gene>
    <name evidence="4" type="ORF">PR001_g2066</name>
    <name evidence="3" type="ORF">PR002_g2149</name>
    <name evidence="5" type="ORF">PR003_g2234</name>
</gene>
<organism evidence="5 7">
    <name type="scientific">Phytophthora rubi</name>
    <dbReference type="NCBI Taxonomy" id="129364"/>
    <lineage>
        <taxon>Eukaryota</taxon>
        <taxon>Sar</taxon>
        <taxon>Stramenopiles</taxon>
        <taxon>Oomycota</taxon>
        <taxon>Peronosporomycetes</taxon>
        <taxon>Peronosporales</taxon>
        <taxon>Peronosporaceae</taxon>
        <taxon>Phytophthora</taxon>
    </lineage>
</organism>
<dbReference type="InterPro" id="IPR000620">
    <property type="entry name" value="EamA_dom"/>
</dbReference>
<dbReference type="PANTHER" id="PTHR19346:SF4">
    <property type="entry name" value="SUGAR PHOSPHATE TRANSPORTER DOMAIN-CONTAINING PROTEIN"/>
    <property type="match status" value="1"/>
</dbReference>
<keyword evidence="1" id="KW-0472">Membrane</keyword>
<dbReference type="Gene3D" id="1.10.3730.20">
    <property type="match status" value="1"/>
</dbReference>
<dbReference type="EMBL" id="QXFU01000069">
    <property type="protein sequence ID" value="KAE9045606.1"/>
    <property type="molecule type" value="Genomic_DNA"/>
</dbReference>
<evidence type="ECO:0000313" key="4">
    <source>
        <dbReference type="EMBL" id="KAE9050797.1"/>
    </source>
</evidence>
<feature type="transmembrane region" description="Helical" evidence="1">
    <location>
        <begin position="143"/>
        <end position="164"/>
    </location>
</feature>
<dbReference type="Proteomes" id="UP000435112">
    <property type="component" value="Unassembled WGS sequence"/>
</dbReference>
<dbReference type="EMBL" id="QXFT01000068">
    <property type="protein sequence ID" value="KAE9356631.1"/>
    <property type="molecule type" value="Genomic_DNA"/>
</dbReference>
<keyword evidence="1" id="KW-1133">Transmembrane helix</keyword>
<dbReference type="AlphaFoldDB" id="A0A6A4G8J2"/>
<feature type="transmembrane region" description="Helical" evidence="1">
    <location>
        <begin position="411"/>
        <end position="429"/>
    </location>
</feature>
<dbReference type="OrthoDB" id="10062838at2759"/>
<proteinExistence type="predicted"/>
<evidence type="ECO:0000313" key="3">
    <source>
        <dbReference type="EMBL" id="KAE9045606.1"/>
    </source>
</evidence>
<dbReference type="SUPFAM" id="SSF103481">
    <property type="entry name" value="Multidrug resistance efflux transporter EmrE"/>
    <property type="match status" value="1"/>
</dbReference>
<protein>
    <recommendedName>
        <fullName evidence="2">EamA domain-containing protein</fullName>
    </recommendedName>
</protein>
<feature type="transmembrane region" description="Helical" evidence="1">
    <location>
        <begin position="274"/>
        <end position="295"/>
    </location>
</feature>
<name>A0A6A4G8J2_9STRA</name>
<evidence type="ECO:0000259" key="2">
    <source>
        <dbReference type="Pfam" id="PF00892"/>
    </source>
</evidence>
<feature type="transmembrane region" description="Helical" evidence="1">
    <location>
        <begin position="358"/>
        <end position="381"/>
    </location>
</feature>
<evidence type="ECO:0000313" key="5">
    <source>
        <dbReference type="EMBL" id="KAE9356631.1"/>
    </source>
</evidence>
<dbReference type="InterPro" id="IPR026505">
    <property type="entry name" value="Solute_c_fam_35_mem_F3/F4"/>
</dbReference>
<dbReference type="Pfam" id="PF00892">
    <property type="entry name" value="EamA"/>
    <property type="match status" value="1"/>
</dbReference>
<evidence type="ECO:0000256" key="1">
    <source>
        <dbReference type="SAM" id="Phobius"/>
    </source>
</evidence>
<keyword evidence="1" id="KW-0812">Transmembrane</keyword>
<feature type="domain" description="EamA" evidence="2">
    <location>
        <begin position="196"/>
        <end position="266"/>
    </location>
</feature>
<feature type="transmembrane region" description="Helical" evidence="1">
    <location>
        <begin position="221"/>
        <end position="242"/>
    </location>
</feature>
<dbReference type="Proteomes" id="UP000434957">
    <property type="component" value="Unassembled WGS sequence"/>
</dbReference>
<accession>A0A6A4G8J2</accession>
<dbReference type="GO" id="GO:0016020">
    <property type="term" value="C:membrane"/>
    <property type="evidence" value="ECO:0007669"/>
    <property type="project" value="InterPro"/>
</dbReference>
<sequence>MLKLFRMLIERLERDAFDVAAGRYFSAGRYLLKGLRTRWPTCVGVQKLKRPPSPRAHCTIQGFAVTVHQLEVKMTRADVVAPAAAWSAPTETTKLLDPDVDLEKERAQPARYASVVALFALIWSWVLQAEASQSLQTSFNKPFFLACFNHAAPVVLLPLVFRYYKVYGSPEDRYAGFDIVGVLNRHSVIPLPKLARISAGLSFLYLVSDFFWYGALADVSVAAGVAISNSSPLFVYCLSVCLLNEHLNVNKIVGVFTAFAGVSLVVMFQDGSDFGTIEASTITAGISMIISAALYAGYQVAMRLAIGDEITHTSTLLTMAGLCGLFTFPPWILGTFILSESPFSWLHESLTFPGTLEGALLLVVGGLLTVVFCAFLPLAICWTSPLETSVGCMLTIPLSGLMDTVMHHTVFSWECIVGSVLVMGGFAILECSTKKKSPLPQQKRIPNASAWA</sequence>
<dbReference type="EMBL" id="QXFV01000067">
    <property type="protein sequence ID" value="KAE9050797.1"/>
    <property type="molecule type" value="Genomic_DNA"/>
</dbReference>
<keyword evidence="7" id="KW-1185">Reference proteome</keyword>
<evidence type="ECO:0000313" key="6">
    <source>
        <dbReference type="Proteomes" id="UP000429607"/>
    </source>
</evidence>
<dbReference type="InterPro" id="IPR037185">
    <property type="entry name" value="EmrE-like"/>
</dbReference>
<evidence type="ECO:0000313" key="7">
    <source>
        <dbReference type="Proteomes" id="UP000434957"/>
    </source>
</evidence>
<dbReference type="Proteomes" id="UP000429607">
    <property type="component" value="Unassembled WGS sequence"/>
</dbReference>
<evidence type="ECO:0000313" key="8">
    <source>
        <dbReference type="Proteomes" id="UP000435112"/>
    </source>
</evidence>
<comment type="caution">
    <text evidence="5">The sequence shown here is derived from an EMBL/GenBank/DDBJ whole genome shotgun (WGS) entry which is preliminary data.</text>
</comment>
<feature type="transmembrane region" description="Helical" evidence="1">
    <location>
        <begin position="194"/>
        <end position="215"/>
    </location>
</feature>
<reference evidence="5 7" key="1">
    <citation type="submission" date="2018-08" db="EMBL/GenBank/DDBJ databases">
        <title>Genomic investigation of the strawberry pathogen Phytophthora fragariae indicates pathogenicity is determined by transcriptional variation in three key races.</title>
        <authorList>
            <person name="Adams T.M."/>
            <person name="Armitage A.D."/>
            <person name="Sobczyk M.K."/>
            <person name="Bates H.J."/>
            <person name="Dunwell J.M."/>
            <person name="Nellist C.F."/>
            <person name="Harrison R.J."/>
        </authorList>
    </citation>
    <scope>NUCLEOTIDE SEQUENCE [LARGE SCALE GENOMIC DNA]</scope>
    <source>
        <strain evidence="4 6">SCRP249</strain>
        <strain evidence="3 8">SCRP324</strain>
        <strain evidence="5 7">SCRP333</strain>
    </source>
</reference>